<gene>
    <name evidence="2" type="primary">moeZ_2</name>
    <name evidence="2" type="ORF">NCTC13079_01345</name>
</gene>
<name>A0A448V301_9FIRM</name>
<dbReference type="GO" id="GO:0061504">
    <property type="term" value="P:cyclic threonylcarbamoyladenosine biosynthetic process"/>
    <property type="evidence" value="ECO:0007669"/>
    <property type="project" value="TreeGrafter"/>
</dbReference>
<dbReference type="RefSeq" id="WP_164715252.1">
    <property type="nucleotide sequence ID" value="NZ_LR134523.1"/>
</dbReference>
<dbReference type="InterPro" id="IPR000594">
    <property type="entry name" value="ThiF_NAD_FAD-bd"/>
</dbReference>
<keyword evidence="2" id="KW-0808">Transferase</keyword>
<dbReference type="SUPFAM" id="SSF69572">
    <property type="entry name" value="Activating enzymes of the ubiquitin-like proteins"/>
    <property type="match status" value="1"/>
</dbReference>
<dbReference type="InterPro" id="IPR029752">
    <property type="entry name" value="D-isomer_DH_CS1"/>
</dbReference>
<dbReference type="GO" id="GO:0061503">
    <property type="term" value="F:tRNA threonylcarbamoyladenosine dehydratase"/>
    <property type="evidence" value="ECO:0007669"/>
    <property type="project" value="TreeGrafter"/>
</dbReference>
<dbReference type="PROSITE" id="PS00065">
    <property type="entry name" value="D_2_HYDROXYACID_DH_1"/>
    <property type="match status" value="1"/>
</dbReference>
<protein>
    <submittedName>
        <fullName evidence="2">Probable adenylyltransferase/sulfurtransferase MoeZ</fullName>
    </submittedName>
</protein>
<organism evidence="2 3">
    <name type="scientific">Aedoeadaptatus ivorii</name>
    <dbReference type="NCBI Taxonomy" id="54006"/>
    <lineage>
        <taxon>Bacteria</taxon>
        <taxon>Bacillati</taxon>
        <taxon>Bacillota</taxon>
        <taxon>Tissierellia</taxon>
        <taxon>Tissierellales</taxon>
        <taxon>Peptoniphilaceae</taxon>
        <taxon>Aedoeadaptatus</taxon>
    </lineage>
</organism>
<dbReference type="PANTHER" id="PTHR43267">
    <property type="entry name" value="TRNA THREONYLCARBAMOYLADENOSINE DEHYDRATASE"/>
    <property type="match status" value="1"/>
</dbReference>
<dbReference type="NCBIfam" id="NF006395">
    <property type="entry name" value="PRK08644.1"/>
    <property type="match status" value="1"/>
</dbReference>
<proteinExistence type="predicted"/>
<keyword evidence="2" id="KW-0548">Nucleotidyltransferase</keyword>
<dbReference type="Proteomes" id="UP000269544">
    <property type="component" value="Chromosome"/>
</dbReference>
<dbReference type="KEGG" id="piv:NCTC13079_01345"/>
<dbReference type="AlphaFoldDB" id="A0A448V301"/>
<dbReference type="EMBL" id="LR134523">
    <property type="protein sequence ID" value="VEJ36147.1"/>
    <property type="molecule type" value="Genomic_DNA"/>
</dbReference>
<evidence type="ECO:0000259" key="1">
    <source>
        <dbReference type="Pfam" id="PF00899"/>
    </source>
</evidence>
<dbReference type="InterPro" id="IPR035985">
    <property type="entry name" value="Ubiquitin-activating_enz"/>
</dbReference>
<dbReference type="Gene3D" id="3.40.50.720">
    <property type="entry name" value="NAD(P)-binding Rossmann-like Domain"/>
    <property type="match status" value="1"/>
</dbReference>
<feature type="domain" description="THIF-type NAD/FAD binding fold" evidence="1">
    <location>
        <begin position="5"/>
        <end position="159"/>
    </location>
</feature>
<accession>A0A448V301</accession>
<dbReference type="PANTHER" id="PTHR43267:SF3">
    <property type="entry name" value="THIF PROTEIN"/>
    <property type="match status" value="1"/>
</dbReference>
<dbReference type="GO" id="GO:0016779">
    <property type="term" value="F:nucleotidyltransferase activity"/>
    <property type="evidence" value="ECO:0007669"/>
    <property type="project" value="UniProtKB-KW"/>
</dbReference>
<reference evidence="2 3" key="1">
    <citation type="submission" date="2018-12" db="EMBL/GenBank/DDBJ databases">
        <authorList>
            <consortium name="Pathogen Informatics"/>
        </authorList>
    </citation>
    <scope>NUCLEOTIDE SEQUENCE [LARGE SCALE GENOMIC DNA]</scope>
    <source>
        <strain evidence="2 3">NCTC13079</strain>
    </source>
</reference>
<keyword evidence="3" id="KW-1185">Reference proteome</keyword>
<dbReference type="InterPro" id="IPR045886">
    <property type="entry name" value="ThiF/MoeB/HesA"/>
</dbReference>
<dbReference type="Pfam" id="PF00899">
    <property type="entry name" value="ThiF"/>
    <property type="match status" value="1"/>
</dbReference>
<dbReference type="GO" id="GO:0008641">
    <property type="term" value="F:ubiquitin-like modifier activating enzyme activity"/>
    <property type="evidence" value="ECO:0007669"/>
    <property type="project" value="InterPro"/>
</dbReference>
<evidence type="ECO:0000313" key="3">
    <source>
        <dbReference type="Proteomes" id="UP000269544"/>
    </source>
</evidence>
<evidence type="ECO:0000313" key="2">
    <source>
        <dbReference type="EMBL" id="VEJ36147.1"/>
    </source>
</evidence>
<sequence>MGVDRKAVLARQNEAWNERAKNATVAVLGCGGLGSNIAWMLARLGIGIIHIFDYDVIEPSNLNRQCYGIGDIGAPKVEATARAIAAALPFAEVIPHYETVDRAVLDRIYGTADIFVEAFDGKETKAACFDYFIEKEKPYVCTTGVAGPRGEVERRTIGNVHIAGDFDGEDRNDCYIPKVMTIAALEAQTVLELLWNEEE</sequence>